<protein>
    <submittedName>
        <fullName evidence="3">Uncharacterized protein</fullName>
    </submittedName>
</protein>
<reference evidence="3" key="1">
    <citation type="journal article" date="2015" name="Nature">
        <title>Complex archaea that bridge the gap between prokaryotes and eukaryotes.</title>
        <authorList>
            <person name="Spang A."/>
            <person name="Saw J.H."/>
            <person name="Jorgensen S.L."/>
            <person name="Zaremba-Niedzwiedzka K."/>
            <person name="Martijn J."/>
            <person name="Lind A.E."/>
            <person name="van Eijk R."/>
            <person name="Schleper C."/>
            <person name="Guy L."/>
            <person name="Ettema T.J."/>
        </authorList>
    </citation>
    <scope>NUCLEOTIDE SEQUENCE</scope>
</reference>
<sequence>MNGHGEEIIDMMRDNDEPEEGEDGASKALIKFNAPELRVIEESKAVQIKATFEPMAEMFAEADERFAEVFGEAEKEITENVTGRAKRLRLDIAKVRIETERIRKEQKEEYLRAGKAIDGVSNIIKWAVGDKEAKLKEIEDHFENQERKRLEALQAERVEKLSPYVEDAEERNLSEMDPDVWAAYYKTKKQEQEKRDTAEKKVAEDRIAKEKA</sequence>
<accession>A0A0F8X3A3</accession>
<evidence type="ECO:0000313" key="3">
    <source>
        <dbReference type="EMBL" id="KKK63383.1"/>
    </source>
</evidence>
<feature type="region of interest" description="Disordered" evidence="2">
    <location>
        <begin position="1"/>
        <end position="27"/>
    </location>
</feature>
<evidence type="ECO:0000256" key="1">
    <source>
        <dbReference type="SAM" id="Coils"/>
    </source>
</evidence>
<feature type="region of interest" description="Disordered" evidence="2">
    <location>
        <begin position="188"/>
        <end position="212"/>
    </location>
</feature>
<comment type="caution">
    <text evidence="3">The sequence shown here is derived from an EMBL/GenBank/DDBJ whole genome shotgun (WGS) entry which is preliminary data.</text>
</comment>
<proteinExistence type="predicted"/>
<keyword evidence="1" id="KW-0175">Coiled coil</keyword>
<name>A0A0F8X3A3_9ZZZZ</name>
<feature type="compositionally biased region" description="Basic and acidic residues" evidence="2">
    <location>
        <begin position="1"/>
        <end position="15"/>
    </location>
</feature>
<feature type="coiled-coil region" evidence="1">
    <location>
        <begin position="85"/>
        <end position="155"/>
    </location>
</feature>
<dbReference type="EMBL" id="LAZR01061540">
    <property type="protein sequence ID" value="KKK63383.1"/>
    <property type="molecule type" value="Genomic_DNA"/>
</dbReference>
<feature type="non-terminal residue" evidence="3">
    <location>
        <position position="212"/>
    </location>
</feature>
<dbReference type="AlphaFoldDB" id="A0A0F8X3A3"/>
<gene>
    <name evidence="3" type="ORF">LCGC14_2994860</name>
</gene>
<organism evidence="3">
    <name type="scientific">marine sediment metagenome</name>
    <dbReference type="NCBI Taxonomy" id="412755"/>
    <lineage>
        <taxon>unclassified sequences</taxon>
        <taxon>metagenomes</taxon>
        <taxon>ecological metagenomes</taxon>
    </lineage>
</organism>
<evidence type="ECO:0000256" key="2">
    <source>
        <dbReference type="SAM" id="MobiDB-lite"/>
    </source>
</evidence>